<keyword evidence="3" id="KW-1185">Reference proteome</keyword>
<comment type="caution">
    <text evidence="2">The sequence shown here is derived from an EMBL/GenBank/DDBJ whole genome shotgun (WGS) entry which is preliminary data.</text>
</comment>
<feature type="region of interest" description="Disordered" evidence="1">
    <location>
        <begin position="46"/>
        <end position="89"/>
    </location>
</feature>
<reference evidence="2" key="3">
    <citation type="submission" date="2023-05" db="EMBL/GenBank/DDBJ databases">
        <authorList>
            <person name="Smith C.H."/>
        </authorList>
    </citation>
    <scope>NUCLEOTIDE SEQUENCE</scope>
    <source>
        <strain evidence="2">CHS0354</strain>
        <tissue evidence="2">Mantle</tissue>
    </source>
</reference>
<reference evidence="2" key="2">
    <citation type="journal article" date="2021" name="Genome Biol. Evol.">
        <title>Developing a high-quality reference genome for a parasitic bivalve with doubly uniparental inheritance (Bivalvia: Unionida).</title>
        <authorList>
            <person name="Smith C.H."/>
        </authorList>
    </citation>
    <scope>NUCLEOTIDE SEQUENCE</scope>
    <source>
        <strain evidence="2">CHS0354</strain>
        <tissue evidence="2">Mantle</tissue>
    </source>
</reference>
<dbReference type="NCBIfam" id="TIGR01635">
    <property type="entry name" value="tail_comp_S"/>
    <property type="match status" value="1"/>
</dbReference>
<dbReference type="Pfam" id="PF07030">
    <property type="entry name" value="Phage_Mu_Gp36"/>
    <property type="match status" value="1"/>
</dbReference>
<dbReference type="Pfam" id="PF05069">
    <property type="entry name" value="Phage_tail_S"/>
    <property type="match status" value="1"/>
</dbReference>
<sequence>MRARIKRAAPAYMARRLRGGAVFTREWSEIPADADVNAVLSDGWLETDGGTDGEADTGGANEKRGGKNARPLKTGGADYTARQPPGTLPVSADGEVNTALIESELSSASAVVRSYISGYEYDAEAPPEILRTLVSDIARRRLSETSGGEGDPVKERFEQAMKMLERFRKKEIVPPGMSIKTEAADADADGDTDINDAVADAVKETVNPLEGKEEFLGALRKAAGAVKDPKLWRDIAQALKLQTRRRIAAEKTDPEGTKWKELSHKTQTAKAKRSSGGILEDSGALFESIEGFVLNAGAGVGTPVNYGLYHQTGTGRMPARPFLGLSGKDTGEIFDILTQAYERIL</sequence>
<evidence type="ECO:0000313" key="3">
    <source>
        <dbReference type="Proteomes" id="UP001195483"/>
    </source>
</evidence>
<dbReference type="InterPro" id="IPR006522">
    <property type="entry name" value="Phage_virion_morphogenesis"/>
</dbReference>
<accession>A0AAE0WB39</accession>
<name>A0AAE0WB39_9BIVA</name>
<gene>
    <name evidence="2" type="ORF">CHS0354_006814</name>
</gene>
<dbReference type="Proteomes" id="UP001195483">
    <property type="component" value="Unassembled WGS sequence"/>
</dbReference>
<protein>
    <recommendedName>
        <fullName evidence="4">Phage virion morphogenesis protein</fullName>
    </recommendedName>
</protein>
<evidence type="ECO:0008006" key="4">
    <source>
        <dbReference type="Google" id="ProtNLM"/>
    </source>
</evidence>
<dbReference type="InterPro" id="IPR009752">
    <property type="entry name" value="Phage_Mu_GpJ"/>
</dbReference>
<organism evidence="2 3">
    <name type="scientific">Potamilus streckersoni</name>
    <dbReference type="NCBI Taxonomy" id="2493646"/>
    <lineage>
        <taxon>Eukaryota</taxon>
        <taxon>Metazoa</taxon>
        <taxon>Spiralia</taxon>
        <taxon>Lophotrochozoa</taxon>
        <taxon>Mollusca</taxon>
        <taxon>Bivalvia</taxon>
        <taxon>Autobranchia</taxon>
        <taxon>Heteroconchia</taxon>
        <taxon>Palaeoheterodonta</taxon>
        <taxon>Unionida</taxon>
        <taxon>Unionoidea</taxon>
        <taxon>Unionidae</taxon>
        <taxon>Ambleminae</taxon>
        <taxon>Lampsilini</taxon>
        <taxon>Potamilus</taxon>
    </lineage>
</organism>
<dbReference type="AlphaFoldDB" id="A0AAE0WB39"/>
<evidence type="ECO:0000256" key="1">
    <source>
        <dbReference type="SAM" id="MobiDB-lite"/>
    </source>
</evidence>
<evidence type="ECO:0000313" key="2">
    <source>
        <dbReference type="EMBL" id="KAK3608773.1"/>
    </source>
</evidence>
<dbReference type="EMBL" id="JAEAOA010000469">
    <property type="protein sequence ID" value="KAK3608773.1"/>
    <property type="molecule type" value="Genomic_DNA"/>
</dbReference>
<reference evidence="2" key="1">
    <citation type="journal article" date="2021" name="Genome Biol. Evol.">
        <title>A High-Quality Reference Genome for a Parasitic Bivalve with Doubly Uniparental Inheritance (Bivalvia: Unionida).</title>
        <authorList>
            <person name="Smith C.H."/>
        </authorList>
    </citation>
    <scope>NUCLEOTIDE SEQUENCE</scope>
    <source>
        <strain evidence="2">CHS0354</strain>
    </source>
</reference>
<proteinExistence type="predicted"/>